<dbReference type="PROSITE" id="PS50863">
    <property type="entry name" value="B3"/>
    <property type="match status" value="1"/>
</dbReference>
<evidence type="ECO:0000256" key="5">
    <source>
        <dbReference type="ARBA" id="ARBA00023242"/>
    </source>
</evidence>
<protein>
    <recommendedName>
        <fullName evidence="6">TF-B3 domain-containing protein</fullName>
    </recommendedName>
</protein>
<evidence type="ECO:0000256" key="3">
    <source>
        <dbReference type="ARBA" id="ARBA00023125"/>
    </source>
</evidence>
<dbReference type="SUPFAM" id="SSF101936">
    <property type="entry name" value="DNA-binding pseudobarrel domain"/>
    <property type="match status" value="2"/>
</dbReference>
<dbReference type="PANTHER" id="PTHR31920:SF108">
    <property type="entry name" value="B3 DOMAIN-CONTAINING TRANSCRIPTION FACTOR VRN1-LIKE"/>
    <property type="match status" value="1"/>
</dbReference>
<evidence type="ECO:0000313" key="7">
    <source>
        <dbReference type="EMBL" id="KCW86111.1"/>
    </source>
</evidence>
<reference evidence="7" key="1">
    <citation type="submission" date="2013-07" db="EMBL/GenBank/DDBJ databases">
        <title>The genome of Eucalyptus grandis.</title>
        <authorList>
            <person name="Schmutz J."/>
            <person name="Hayes R."/>
            <person name="Myburg A."/>
            <person name="Tuskan G."/>
            <person name="Grattapaglia D."/>
            <person name="Rokhsar D.S."/>
        </authorList>
    </citation>
    <scope>NUCLEOTIDE SEQUENCE</scope>
    <source>
        <tissue evidence="7">Leaf extractions</tissue>
    </source>
</reference>
<dbReference type="Pfam" id="PF02362">
    <property type="entry name" value="B3"/>
    <property type="match status" value="1"/>
</dbReference>
<organism evidence="7">
    <name type="scientific">Eucalyptus grandis</name>
    <name type="common">Flooded gum</name>
    <dbReference type="NCBI Taxonomy" id="71139"/>
    <lineage>
        <taxon>Eukaryota</taxon>
        <taxon>Viridiplantae</taxon>
        <taxon>Streptophyta</taxon>
        <taxon>Embryophyta</taxon>
        <taxon>Tracheophyta</taxon>
        <taxon>Spermatophyta</taxon>
        <taxon>Magnoliopsida</taxon>
        <taxon>eudicotyledons</taxon>
        <taxon>Gunneridae</taxon>
        <taxon>Pentapetalae</taxon>
        <taxon>rosids</taxon>
        <taxon>malvids</taxon>
        <taxon>Myrtales</taxon>
        <taxon>Myrtaceae</taxon>
        <taxon>Myrtoideae</taxon>
        <taxon>Eucalypteae</taxon>
        <taxon>Eucalyptus</taxon>
    </lineage>
</organism>
<accession>A0A059D6R9</accession>
<evidence type="ECO:0000256" key="2">
    <source>
        <dbReference type="ARBA" id="ARBA00023015"/>
    </source>
</evidence>
<dbReference type="Gene3D" id="2.40.330.10">
    <property type="entry name" value="DNA-binding pseudobarrel domain"/>
    <property type="match status" value="1"/>
</dbReference>
<name>A0A059D6R9_EUCGR</name>
<keyword evidence="3" id="KW-0238">DNA-binding</keyword>
<dbReference type="GO" id="GO:0005634">
    <property type="term" value="C:nucleus"/>
    <property type="evidence" value="ECO:0007669"/>
    <property type="project" value="UniProtKB-SubCell"/>
</dbReference>
<dbReference type="InterPro" id="IPR050655">
    <property type="entry name" value="Plant_B3_domain"/>
</dbReference>
<dbReference type="CDD" id="cd10017">
    <property type="entry name" value="B3_DNA"/>
    <property type="match status" value="1"/>
</dbReference>
<dbReference type="PANTHER" id="PTHR31920">
    <property type="entry name" value="B3 DOMAIN-CONTAINING"/>
    <property type="match status" value="1"/>
</dbReference>
<evidence type="ECO:0000256" key="4">
    <source>
        <dbReference type="ARBA" id="ARBA00023163"/>
    </source>
</evidence>
<dbReference type="OMA" id="AGWSAFQ"/>
<dbReference type="EMBL" id="KK198754">
    <property type="protein sequence ID" value="KCW86111.1"/>
    <property type="molecule type" value="Genomic_DNA"/>
</dbReference>
<keyword evidence="4" id="KW-0804">Transcription</keyword>
<keyword evidence="2" id="KW-0805">Transcription regulation</keyword>
<sequence>MTSCRRRGDEENRQSFALETPHFFKIVLSQTLQIGRLSIPKRFVRKYGKNLPKTLRERIPPALPMGGCEGHLLVFKYVENSDFHVLIFDKSASEIDYPLMNTDSKKSNLDFVKAVPPIMGDTDDHYNISIELERLNGFSLKRKEKDKLHLIPFHHKPSKTVPGRVLKGCIDGRTQTATLKYLERSWTVKLLYYRQHGLGKLSAGWSAFQRGTSLKEGDVCVFEPVRIDIIELEVSTF</sequence>
<dbReference type="GO" id="GO:0003677">
    <property type="term" value="F:DNA binding"/>
    <property type="evidence" value="ECO:0007669"/>
    <property type="project" value="UniProtKB-KW"/>
</dbReference>
<keyword evidence="5" id="KW-0539">Nucleus</keyword>
<evidence type="ECO:0000256" key="1">
    <source>
        <dbReference type="ARBA" id="ARBA00004123"/>
    </source>
</evidence>
<dbReference type="InterPro" id="IPR003340">
    <property type="entry name" value="B3_DNA-bd"/>
</dbReference>
<dbReference type="InterPro" id="IPR015300">
    <property type="entry name" value="DNA-bd_pseudobarrel_sf"/>
</dbReference>
<feature type="domain" description="TF-B3" evidence="6">
    <location>
        <begin position="184"/>
        <end position="237"/>
    </location>
</feature>
<dbReference type="InParanoid" id="A0A059D6R9"/>
<comment type="subcellular location">
    <subcellularLocation>
        <location evidence="1">Nucleus</location>
    </subcellularLocation>
</comment>
<proteinExistence type="predicted"/>
<dbReference type="AlphaFoldDB" id="A0A059D6R9"/>
<gene>
    <name evidence="7" type="ORF">EUGRSUZ_B02809</name>
</gene>
<evidence type="ECO:0000259" key="6">
    <source>
        <dbReference type="PROSITE" id="PS50863"/>
    </source>
</evidence>
<dbReference type="Gramene" id="KCW86111">
    <property type="protein sequence ID" value="KCW86111"/>
    <property type="gene ID" value="EUGRSUZ_B02809"/>
</dbReference>